<proteinExistence type="predicted"/>
<keyword evidence="1" id="KW-0472">Membrane</keyword>
<keyword evidence="3" id="KW-1185">Reference proteome</keyword>
<dbReference type="Proteomes" id="UP000675880">
    <property type="component" value="Unassembled WGS sequence"/>
</dbReference>
<evidence type="ECO:0000313" key="2">
    <source>
        <dbReference type="EMBL" id="CAE6688111.1"/>
    </source>
</evidence>
<comment type="caution">
    <text evidence="2">The sequence shown here is derived from an EMBL/GenBank/DDBJ whole genome shotgun (WGS) entry which is preliminary data.</text>
</comment>
<keyword evidence="1" id="KW-0812">Transmembrane</keyword>
<reference evidence="2 3" key="1">
    <citation type="submission" date="2021-02" db="EMBL/GenBank/DDBJ databases">
        <authorList>
            <person name="Han P."/>
        </authorList>
    </citation>
    <scope>NUCLEOTIDE SEQUENCE [LARGE SCALE GENOMIC DNA]</scope>
    <source>
        <strain evidence="2">Candidatus Nitrospira sp. ZN2</strain>
    </source>
</reference>
<evidence type="ECO:0000256" key="1">
    <source>
        <dbReference type="SAM" id="Phobius"/>
    </source>
</evidence>
<gene>
    <name evidence="2" type="ORF">NSPZN2_10076</name>
</gene>
<organism evidence="2 3">
    <name type="scientific">Nitrospira defluvii</name>
    <dbReference type="NCBI Taxonomy" id="330214"/>
    <lineage>
        <taxon>Bacteria</taxon>
        <taxon>Pseudomonadati</taxon>
        <taxon>Nitrospirota</taxon>
        <taxon>Nitrospiria</taxon>
        <taxon>Nitrospirales</taxon>
        <taxon>Nitrospiraceae</taxon>
        <taxon>Nitrospira</taxon>
    </lineage>
</organism>
<dbReference type="EMBL" id="CAJNBJ010000001">
    <property type="protein sequence ID" value="CAE6688111.1"/>
    <property type="molecule type" value="Genomic_DNA"/>
</dbReference>
<accession>A0ABM8QBS4</accession>
<feature type="transmembrane region" description="Helical" evidence="1">
    <location>
        <begin position="44"/>
        <end position="66"/>
    </location>
</feature>
<keyword evidence="1" id="KW-1133">Transmembrane helix</keyword>
<sequence length="88" mass="9729">MLLMPITLSIAVAATLSCFAYMQGGVSAVYTTWTEKPSVNEGYPIAALAIGVPIGMVSGYQLWIWLIKTVHLFTKDELAKYTAMERRK</sequence>
<name>A0ABM8QBS4_9BACT</name>
<protein>
    <submittedName>
        <fullName evidence="2">Uncharacterized protein</fullName>
    </submittedName>
</protein>
<evidence type="ECO:0000313" key="3">
    <source>
        <dbReference type="Proteomes" id="UP000675880"/>
    </source>
</evidence>